<dbReference type="GO" id="GO:0000272">
    <property type="term" value="P:polysaccharide catabolic process"/>
    <property type="evidence" value="ECO:0007669"/>
    <property type="project" value="InterPro"/>
</dbReference>
<name>W7V179_RUMFL</name>
<dbReference type="EMBL" id="ATAX01000009">
    <property type="protein sequence ID" value="EWM54730.1"/>
    <property type="molecule type" value="Genomic_DNA"/>
</dbReference>
<evidence type="ECO:0000313" key="4">
    <source>
        <dbReference type="Proteomes" id="UP000019365"/>
    </source>
</evidence>
<comment type="caution">
    <text evidence="3">The sequence shown here is derived from an EMBL/GenBank/DDBJ whole genome shotgun (WGS) entry which is preliminary data.</text>
</comment>
<dbReference type="Gene3D" id="3.90.70.10">
    <property type="entry name" value="Cysteine proteinases"/>
    <property type="match status" value="2"/>
</dbReference>
<dbReference type="Proteomes" id="UP000019365">
    <property type="component" value="Unassembled WGS sequence"/>
</dbReference>
<sequence length="646" mass="73627">MNKKISALVTSIAMLASSAAFVPTVSAQAESPRSADLSTSSFFPGIINQGGVGSCVACTTAYYQFTYEARKALYHYDPRANTEFTYSPASLYPQINDGENWGSWEYKAYRVLKNRGALTVEEMPYDGCFDMRFYKDENNIRTYYSDPTRINYITQDDYAYNNILLHSTAKDENGNRIINENDFEKVDVVGGKQRYRRKGEYITESEYNNLSASDQEYYVPVYGNNYTEVPTGLYWHVARTYRAIPRDEQALFNALKMRLDSYEGWSICSPNQDHASKALITEDTTVDWDTTDTKEIEDQFISNIKDALDHGKLVATSTSFHYLDFEGNTYLKNDKNEHIVFQNVTQYNRFGLLRSGHEFTIVGYDDTIECDINNDGDTDDPGEKGAFKIANSWGTDWGNDGFVWVMYDAVHEESALDDCPAPPETNDGSTYQRYPAFEEAYVINVSPQEIKLVSEVDVTSQDYYSLSVDNYSFHSQKITNDIISDYGSTPVVFSGPIYTDITRLCGSEINRKDYTVKLNSDSKYHTTKTIVKGIRLKDDKGNIVSECSFKNGDVYMKELTNNESLEYTLCVNFEKGDLNYDHEINADDYGKIMEYFDILNEDTNEDEKNIKIGEKFSSFQLELLDSNDDGIIDETDSNYFASMLNS</sequence>
<dbReference type="InterPro" id="IPR000668">
    <property type="entry name" value="Peptidase_C1A_C"/>
</dbReference>
<dbReference type="PROSITE" id="PS00018">
    <property type="entry name" value="EF_HAND_1"/>
    <property type="match status" value="1"/>
</dbReference>
<accession>W7V179</accession>
<dbReference type="OrthoDB" id="3648721at2"/>
<dbReference type="SUPFAM" id="SSF54001">
    <property type="entry name" value="Cysteine proteinases"/>
    <property type="match status" value="1"/>
</dbReference>
<dbReference type="GO" id="GO:0008234">
    <property type="term" value="F:cysteine-type peptidase activity"/>
    <property type="evidence" value="ECO:0007669"/>
    <property type="project" value="InterPro"/>
</dbReference>
<dbReference type="AlphaFoldDB" id="W7V179"/>
<reference evidence="3 4" key="1">
    <citation type="journal article" date="2014" name="PLoS ONE">
        <title>Rumen cellulosomics: divergent fiber-degrading strategies revealed by comparative genome-wide analysis of six ruminococcal strains.</title>
        <authorList>
            <person name="Dassa B."/>
            <person name="Borovok I."/>
            <person name="Ruimy-Israeli V."/>
            <person name="Lamed R."/>
            <person name="Flint H.J."/>
            <person name="Duncan S.H."/>
            <person name="Henrissat B."/>
            <person name="Coutinho P."/>
            <person name="Morrison M."/>
            <person name="Mosoni P."/>
            <person name="Yeoman C.J."/>
            <person name="White B.A."/>
            <person name="Bayer E.A."/>
        </authorList>
    </citation>
    <scope>NUCLEOTIDE SEQUENCE [LARGE SCALE GENOMIC DNA]</scope>
    <source>
        <strain evidence="3 4">007c</strain>
    </source>
</reference>
<feature type="signal peptide" evidence="1">
    <location>
        <begin position="1"/>
        <end position="22"/>
    </location>
</feature>
<protein>
    <recommendedName>
        <fullName evidence="2">Peptidase C1A papain C-terminal domain-containing protein</fullName>
    </recommendedName>
</protein>
<evidence type="ECO:0000259" key="2">
    <source>
        <dbReference type="Pfam" id="PF00112"/>
    </source>
</evidence>
<evidence type="ECO:0000256" key="1">
    <source>
        <dbReference type="SAM" id="SignalP"/>
    </source>
</evidence>
<dbReference type="InterPro" id="IPR036439">
    <property type="entry name" value="Dockerin_dom_sf"/>
</dbReference>
<keyword evidence="4" id="KW-1185">Reference proteome</keyword>
<dbReference type="Pfam" id="PF00112">
    <property type="entry name" value="Peptidase_C1"/>
    <property type="match status" value="1"/>
</dbReference>
<gene>
    <name evidence="3" type="ORF">RF007C_02305</name>
</gene>
<keyword evidence="1" id="KW-0732">Signal</keyword>
<dbReference type="GO" id="GO:0006508">
    <property type="term" value="P:proteolysis"/>
    <property type="evidence" value="ECO:0007669"/>
    <property type="project" value="InterPro"/>
</dbReference>
<dbReference type="PATRIC" id="fig|1341157.4.peg.608"/>
<organism evidence="3 4">
    <name type="scientific">Ruminococcus flavefaciens 007c</name>
    <dbReference type="NCBI Taxonomy" id="1341157"/>
    <lineage>
        <taxon>Bacteria</taxon>
        <taxon>Bacillati</taxon>
        <taxon>Bacillota</taxon>
        <taxon>Clostridia</taxon>
        <taxon>Eubacteriales</taxon>
        <taxon>Oscillospiraceae</taxon>
        <taxon>Ruminococcus</taxon>
    </lineage>
</organism>
<feature type="domain" description="Peptidase C1A papain C-terminal" evidence="2">
    <location>
        <begin position="353"/>
        <end position="408"/>
    </location>
</feature>
<feature type="chain" id="PRO_5039527584" description="Peptidase C1A papain C-terminal domain-containing protein" evidence="1">
    <location>
        <begin position="23"/>
        <end position="646"/>
    </location>
</feature>
<dbReference type="InterPro" id="IPR038765">
    <property type="entry name" value="Papain-like_cys_pep_sf"/>
</dbReference>
<dbReference type="eggNOG" id="COG4870">
    <property type="taxonomic scope" value="Bacteria"/>
</dbReference>
<dbReference type="InterPro" id="IPR018247">
    <property type="entry name" value="EF_Hand_1_Ca_BS"/>
</dbReference>
<dbReference type="Gene3D" id="1.10.1330.10">
    <property type="entry name" value="Dockerin domain"/>
    <property type="match status" value="1"/>
</dbReference>
<evidence type="ECO:0000313" key="3">
    <source>
        <dbReference type="EMBL" id="EWM54730.1"/>
    </source>
</evidence>
<dbReference type="RefSeq" id="WP_037297115.1">
    <property type="nucleotide sequence ID" value="NZ_ATAX01000009.1"/>
</dbReference>
<proteinExistence type="predicted"/>